<name>A0ABU0JH12_9HYPH</name>
<sequence length="142" mass="15372">MADSAGEKEGRTLSGVAAYKGVLRQVLDNRPSGTRLKLAAALGKNRSFVSQITNPAYPVPIPAQHVEIIFEVCHLSPAEKAAFLEAYHQAHPRRLAGKDHAPHTRTITVTVPDLGDARKNRALEQTIADLAARLARYAEDVG</sequence>
<evidence type="ECO:0000313" key="1">
    <source>
        <dbReference type="EMBL" id="MDQ0473573.1"/>
    </source>
</evidence>
<evidence type="ECO:0000313" key="2">
    <source>
        <dbReference type="Proteomes" id="UP001242480"/>
    </source>
</evidence>
<accession>A0ABU0JH12</accession>
<reference evidence="1 2" key="1">
    <citation type="submission" date="2023-07" db="EMBL/GenBank/DDBJ databases">
        <title>Genomic Encyclopedia of Type Strains, Phase IV (KMG-IV): sequencing the most valuable type-strain genomes for metagenomic binning, comparative biology and taxonomic classification.</title>
        <authorList>
            <person name="Goeker M."/>
        </authorList>
    </citation>
    <scope>NUCLEOTIDE SEQUENCE [LARGE SCALE GENOMIC DNA]</scope>
    <source>
        <strain evidence="1 2">DSM 19619</strain>
    </source>
</reference>
<dbReference type="RefSeq" id="WP_307282062.1">
    <property type="nucleotide sequence ID" value="NZ_JAUSVX010000017.1"/>
</dbReference>
<keyword evidence="2" id="KW-1185">Reference proteome</keyword>
<evidence type="ECO:0008006" key="3">
    <source>
        <dbReference type="Google" id="ProtNLM"/>
    </source>
</evidence>
<dbReference type="Proteomes" id="UP001242480">
    <property type="component" value="Unassembled WGS sequence"/>
</dbReference>
<protein>
    <recommendedName>
        <fullName evidence="3">XRE family transcriptional regulator</fullName>
    </recommendedName>
</protein>
<dbReference type="EMBL" id="JAUSVX010000017">
    <property type="protein sequence ID" value="MDQ0473573.1"/>
    <property type="molecule type" value="Genomic_DNA"/>
</dbReference>
<proteinExistence type="predicted"/>
<organism evidence="1 2">
    <name type="scientific">Labrys wisconsinensis</name>
    <dbReference type="NCBI Taxonomy" id="425677"/>
    <lineage>
        <taxon>Bacteria</taxon>
        <taxon>Pseudomonadati</taxon>
        <taxon>Pseudomonadota</taxon>
        <taxon>Alphaproteobacteria</taxon>
        <taxon>Hyphomicrobiales</taxon>
        <taxon>Xanthobacteraceae</taxon>
        <taxon>Labrys</taxon>
    </lineage>
</organism>
<gene>
    <name evidence="1" type="ORF">QO011_006609</name>
</gene>
<comment type="caution">
    <text evidence="1">The sequence shown here is derived from an EMBL/GenBank/DDBJ whole genome shotgun (WGS) entry which is preliminary data.</text>
</comment>